<evidence type="ECO:0000256" key="2">
    <source>
        <dbReference type="ARBA" id="ARBA00022452"/>
    </source>
</evidence>
<keyword evidence="12" id="KW-1185">Reference proteome</keyword>
<dbReference type="InterPro" id="IPR039910">
    <property type="entry name" value="D15-like"/>
</dbReference>
<dbReference type="Pfam" id="PF07244">
    <property type="entry name" value="POTRA"/>
    <property type="match status" value="4"/>
</dbReference>
<evidence type="ECO:0000256" key="9">
    <source>
        <dbReference type="SAM" id="SignalP"/>
    </source>
</evidence>
<dbReference type="EMBL" id="AP014564">
    <property type="protein sequence ID" value="BAV94840.1"/>
    <property type="molecule type" value="Genomic_DNA"/>
</dbReference>
<reference evidence="11 12" key="1">
    <citation type="submission" date="2014-03" db="EMBL/GenBank/DDBJ databases">
        <title>complete genome sequence of Flavobacteriaceae bacterium JBKA-6.</title>
        <authorList>
            <person name="Takano T."/>
            <person name="Nakamura Y."/>
            <person name="Takuma S."/>
            <person name="Yasuike M."/>
            <person name="Matsuyama T."/>
            <person name="Sakai T."/>
            <person name="Fujiwara A."/>
            <person name="Kimoto K."/>
            <person name="Fukuda Y."/>
            <person name="Kondo H."/>
            <person name="Hirono I."/>
            <person name="Nakayasu C."/>
        </authorList>
    </citation>
    <scope>NUCLEOTIDE SEQUENCE [LARGE SCALE GENOMIC DNA]</scope>
    <source>
        <strain evidence="11 12">JBKA-6</strain>
    </source>
</reference>
<dbReference type="Gene3D" id="3.10.20.310">
    <property type="entry name" value="membrane protein fhac"/>
    <property type="match status" value="5"/>
</dbReference>
<dbReference type="InterPro" id="IPR010827">
    <property type="entry name" value="BamA/TamA_POTRA"/>
</dbReference>
<dbReference type="KEGG" id="ise:JBKA6_0827"/>
<dbReference type="Proteomes" id="UP000243197">
    <property type="component" value="Chromosome"/>
</dbReference>
<dbReference type="PROSITE" id="PS51779">
    <property type="entry name" value="POTRA"/>
    <property type="match status" value="3"/>
</dbReference>
<keyword evidence="3" id="KW-0812">Transmembrane</keyword>
<dbReference type="OrthoDB" id="9802086at2"/>
<proteinExistence type="predicted"/>
<protein>
    <recommendedName>
        <fullName evidence="8">Outer membrane protein assembly factor BamA</fullName>
    </recommendedName>
</protein>
<name>A0A1J1EBF5_9FLAO</name>
<dbReference type="InterPro" id="IPR034746">
    <property type="entry name" value="POTRA"/>
</dbReference>
<dbReference type="GO" id="GO:0071709">
    <property type="term" value="P:membrane assembly"/>
    <property type="evidence" value="ECO:0007669"/>
    <property type="project" value="InterPro"/>
</dbReference>
<sequence>MTKKLSKVLLAGFVLFISVSTNIKAQEYISTSSFRNPVSYIIRDIKIVGNNRFDSDPIIVFLGLKKGQEISIPGDDISNIIKKLWKQSQFEDISVYASKVTKDSVDIEISLKELTQLSEYEISGISESEADDIVKELKLNKGRMITKNLITETENYIRNKYINDGYLNTEVRVFKEEDLSDKKGSILKVDVNLQNAIKINDITFKGNNSIHSRHLKGEMEKTFEKSFWNWFKTSKFVDKDYREDLNKVIDYYKKNGYRDARISSERVYKFDDYNINIEIEVDEGKKYFYRDIKFVGNSKYTDEQLQSILKIEKDDVYDTSLLNKMTSGSPDGDDIKTLYLDQGHLFARVTPVEVSVKKDSVDVEIRIFEGEPVTINRVIVKGNTRTKDHVILREIRTRPGQLFSKTDLQRSFREISQLSFFDPEKIGIVPKPDPLTNTVDIEYSLVEKSSSQIELQGGWGRNQFIGSLGLSLNNLSAGSLFDPDEWNPIPMGDGQKISLRVQASVSHQTYSFSFTEPWLGGETPTNLSFSAHHTVQVPFDSRRRGRDSNSSMGITGVTVGLGKRLEFPDDYFVLYQSLNFKRYSLENYRLNLLSFSNGNSNGITYSVSLGRNSSGPSPIYPRTGSDVSVSIELTPPYSLFMKNENVRPGDDATTEELEDYDRKIHKWVEYYKVKIKNIWYSQVFLEDLVFRVGSEMGFINAYDNEILSPFERFYLGGDGLNQYPDGRENIGLRGYANNSLSTQEGATIYNKYNIELRYPVVLSPTASIYLLSFVEAGNSFLNFKDYDPFLLKRSAGFGARIFMPMFGMLGIDLGYGFDGTLGNNNKSGWQTHFVIGQQF</sequence>
<evidence type="ECO:0000256" key="5">
    <source>
        <dbReference type="ARBA" id="ARBA00022737"/>
    </source>
</evidence>
<keyword evidence="5" id="KW-0677">Repeat</keyword>
<evidence type="ECO:0000256" key="6">
    <source>
        <dbReference type="ARBA" id="ARBA00023136"/>
    </source>
</evidence>
<dbReference type="Pfam" id="PF01103">
    <property type="entry name" value="Omp85"/>
    <property type="match status" value="1"/>
</dbReference>
<feature type="domain" description="POTRA" evidence="10">
    <location>
        <begin position="373"/>
        <end position="448"/>
    </location>
</feature>
<dbReference type="GO" id="GO:0009279">
    <property type="term" value="C:cell outer membrane"/>
    <property type="evidence" value="ECO:0007669"/>
    <property type="project" value="UniProtKB-UniRule"/>
</dbReference>
<feature type="chain" id="PRO_5009618806" description="Outer membrane protein assembly factor BamA" evidence="9">
    <location>
        <begin position="26"/>
        <end position="839"/>
    </location>
</feature>
<evidence type="ECO:0000313" key="12">
    <source>
        <dbReference type="Proteomes" id="UP000243197"/>
    </source>
</evidence>
<dbReference type="PIRSF" id="PIRSF006076">
    <property type="entry name" value="OM_assembly_OMP85"/>
    <property type="match status" value="1"/>
</dbReference>
<keyword evidence="2" id="KW-1134">Transmembrane beta strand</keyword>
<comment type="subcellular location">
    <subcellularLocation>
        <location evidence="1">Membrane</location>
    </subcellularLocation>
</comment>
<dbReference type="AlphaFoldDB" id="A0A1J1EBF5"/>
<dbReference type="RefSeq" id="WP_096686151.1">
    <property type="nucleotide sequence ID" value="NZ_AP014564.1"/>
</dbReference>
<keyword evidence="4 9" id="KW-0732">Signal</keyword>
<evidence type="ECO:0000256" key="7">
    <source>
        <dbReference type="ARBA" id="ARBA00023237"/>
    </source>
</evidence>
<feature type="domain" description="POTRA" evidence="10">
    <location>
        <begin position="40"/>
        <end position="114"/>
    </location>
</feature>
<evidence type="ECO:0000256" key="4">
    <source>
        <dbReference type="ARBA" id="ARBA00022729"/>
    </source>
</evidence>
<dbReference type="InterPro" id="IPR023707">
    <property type="entry name" value="OM_assembly_BamA"/>
</dbReference>
<feature type="domain" description="POTRA" evidence="10">
    <location>
        <begin position="287"/>
        <end position="370"/>
    </location>
</feature>
<dbReference type="Gene3D" id="2.40.160.50">
    <property type="entry name" value="membrane protein fhac: a member of the omp85/tpsb transporter family"/>
    <property type="match status" value="1"/>
</dbReference>
<evidence type="ECO:0000259" key="10">
    <source>
        <dbReference type="PROSITE" id="PS51779"/>
    </source>
</evidence>
<dbReference type="PANTHER" id="PTHR12815:SF47">
    <property type="entry name" value="TRANSLOCATION AND ASSEMBLY MODULE SUBUNIT TAMA"/>
    <property type="match status" value="1"/>
</dbReference>
<dbReference type="PANTHER" id="PTHR12815">
    <property type="entry name" value="SORTING AND ASSEMBLY MACHINERY SAMM50 PROTEIN FAMILY MEMBER"/>
    <property type="match status" value="1"/>
</dbReference>
<feature type="signal peptide" evidence="9">
    <location>
        <begin position="1"/>
        <end position="25"/>
    </location>
</feature>
<evidence type="ECO:0000256" key="1">
    <source>
        <dbReference type="ARBA" id="ARBA00004370"/>
    </source>
</evidence>
<evidence type="ECO:0000256" key="3">
    <source>
        <dbReference type="ARBA" id="ARBA00022692"/>
    </source>
</evidence>
<gene>
    <name evidence="11" type="ORF">JBKA6_0827</name>
</gene>
<dbReference type="InterPro" id="IPR000184">
    <property type="entry name" value="Bac_surfAg_D15"/>
</dbReference>
<organism evidence="11 12">
    <name type="scientific">Ichthyobacterium seriolicida</name>
    <dbReference type="NCBI Taxonomy" id="242600"/>
    <lineage>
        <taxon>Bacteria</taxon>
        <taxon>Pseudomonadati</taxon>
        <taxon>Bacteroidota</taxon>
        <taxon>Flavobacteriia</taxon>
        <taxon>Flavobacteriales</taxon>
        <taxon>Ichthyobacteriaceae</taxon>
        <taxon>Ichthyobacterium</taxon>
    </lineage>
</organism>
<accession>A0A1J1EBF5</accession>
<keyword evidence="7" id="KW-0998">Cell outer membrane</keyword>
<evidence type="ECO:0000256" key="8">
    <source>
        <dbReference type="NCBIfam" id="TIGR03303"/>
    </source>
</evidence>
<evidence type="ECO:0000313" key="11">
    <source>
        <dbReference type="EMBL" id="BAV94840.1"/>
    </source>
</evidence>
<keyword evidence="6" id="KW-0472">Membrane</keyword>
<dbReference type="NCBIfam" id="TIGR03303">
    <property type="entry name" value="OM_YaeT"/>
    <property type="match status" value="1"/>
</dbReference>